<name>A0A1I4GV24_9RHOB</name>
<dbReference type="Pfam" id="PF00440">
    <property type="entry name" value="TetR_N"/>
    <property type="match status" value="1"/>
</dbReference>
<dbReference type="Gene3D" id="1.10.357.10">
    <property type="entry name" value="Tetracycline Repressor, domain 2"/>
    <property type="match status" value="1"/>
</dbReference>
<keyword evidence="3" id="KW-0804">Transcription</keyword>
<evidence type="ECO:0000256" key="3">
    <source>
        <dbReference type="ARBA" id="ARBA00023163"/>
    </source>
</evidence>
<evidence type="ECO:0000256" key="2">
    <source>
        <dbReference type="ARBA" id="ARBA00023125"/>
    </source>
</evidence>
<keyword evidence="2 4" id="KW-0238">DNA-binding</keyword>
<keyword evidence="7" id="KW-1185">Reference proteome</keyword>
<accession>A0A1I4GV24</accession>
<protein>
    <submittedName>
        <fullName evidence="6">Transcriptional regulator, TetR family</fullName>
    </submittedName>
</protein>
<dbReference type="PANTHER" id="PTHR47506:SF6">
    <property type="entry name" value="HTH-TYPE TRANSCRIPTIONAL REPRESSOR NEMR"/>
    <property type="match status" value="1"/>
</dbReference>
<dbReference type="Proteomes" id="UP000199550">
    <property type="component" value="Unassembled WGS sequence"/>
</dbReference>
<feature type="domain" description="HTH tetR-type" evidence="5">
    <location>
        <begin position="8"/>
        <end position="68"/>
    </location>
</feature>
<dbReference type="OrthoDB" id="9811084at2"/>
<dbReference type="InterPro" id="IPR009057">
    <property type="entry name" value="Homeodomain-like_sf"/>
</dbReference>
<evidence type="ECO:0000256" key="4">
    <source>
        <dbReference type="PROSITE-ProRule" id="PRU00335"/>
    </source>
</evidence>
<feature type="DNA-binding region" description="H-T-H motif" evidence="4">
    <location>
        <begin position="31"/>
        <end position="50"/>
    </location>
</feature>
<evidence type="ECO:0000313" key="7">
    <source>
        <dbReference type="Proteomes" id="UP000199550"/>
    </source>
</evidence>
<dbReference type="RefSeq" id="WP_090190205.1">
    <property type="nucleotide sequence ID" value="NZ_FOTF01000014.1"/>
</dbReference>
<dbReference type="PRINTS" id="PR00455">
    <property type="entry name" value="HTHTETR"/>
</dbReference>
<evidence type="ECO:0000256" key="1">
    <source>
        <dbReference type="ARBA" id="ARBA00023015"/>
    </source>
</evidence>
<sequence>MTQPSKSDQTRQRILSTGRELVLQGGFGGIGLSRILSESGVPKGSFYYYFASKEAFGCAMLDDYVADYLARIDALTATPGTAGDKLATFWAAWLPTDDTQGIATRCLVVKLAAEVADLSQDMRRILDDGVTQLTSRIADLLRQGAADGSIRAQDDPVTTARTLYAQWLGAAVLAKLSSGDAPLRLALQDTARRLNPTQ</sequence>
<dbReference type="InterPro" id="IPR001647">
    <property type="entry name" value="HTH_TetR"/>
</dbReference>
<dbReference type="InterPro" id="IPR011075">
    <property type="entry name" value="TetR_C"/>
</dbReference>
<dbReference type="SUPFAM" id="SSF46689">
    <property type="entry name" value="Homeodomain-like"/>
    <property type="match status" value="1"/>
</dbReference>
<dbReference type="PANTHER" id="PTHR47506">
    <property type="entry name" value="TRANSCRIPTIONAL REGULATORY PROTEIN"/>
    <property type="match status" value="1"/>
</dbReference>
<dbReference type="STRING" id="195913.SAMN04488004_11461"/>
<proteinExistence type="predicted"/>
<evidence type="ECO:0000259" key="5">
    <source>
        <dbReference type="PROSITE" id="PS50977"/>
    </source>
</evidence>
<dbReference type="PROSITE" id="PS50977">
    <property type="entry name" value="HTH_TETR_2"/>
    <property type="match status" value="1"/>
</dbReference>
<evidence type="ECO:0000313" key="6">
    <source>
        <dbReference type="EMBL" id="SFL33187.1"/>
    </source>
</evidence>
<organism evidence="6 7">
    <name type="scientific">Loktanella salsilacus</name>
    <dbReference type="NCBI Taxonomy" id="195913"/>
    <lineage>
        <taxon>Bacteria</taxon>
        <taxon>Pseudomonadati</taxon>
        <taxon>Pseudomonadota</taxon>
        <taxon>Alphaproteobacteria</taxon>
        <taxon>Rhodobacterales</taxon>
        <taxon>Roseobacteraceae</taxon>
        <taxon>Loktanella</taxon>
    </lineage>
</organism>
<dbReference type="AlphaFoldDB" id="A0A1I4GV24"/>
<reference evidence="6 7" key="1">
    <citation type="submission" date="2016-10" db="EMBL/GenBank/DDBJ databases">
        <authorList>
            <person name="de Groot N.N."/>
        </authorList>
    </citation>
    <scope>NUCLEOTIDE SEQUENCE [LARGE SCALE GENOMIC DNA]</scope>
    <source>
        <strain evidence="6 7">DSM 16199</strain>
    </source>
</reference>
<dbReference type="SUPFAM" id="SSF48498">
    <property type="entry name" value="Tetracyclin repressor-like, C-terminal domain"/>
    <property type="match status" value="1"/>
</dbReference>
<dbReference type="GO" id="GO:0003677">
    <property type="term" value="F:DNA binding"/>
    <property type="evidence" value="ECO:0007669"/>
    <property type="project" value="UniProtKB-UniRule"/>
</dbReference>
<dbReference type="EMBL" id="FOTF01000014">
    <property type="protein sequence ID" value="SFL33187.1"/>
    <property type="molecule type" value="Genomic_DNA"/>
</dbReference>
<gene>
    <name evidence="6" type="ORF">SAMN04488004_11461</name>
</gene>
<dbReference type="InterPro" id="IPR036271">
    <property type="entry name" value="Tet_transcr_reg_TetR-rel_C_sf"/>
</dbReference>
<dbReference type="Pfam" id="PF16925">
    <property type="entry name" value="TetR_C_13"/>
    <property type="match status" value="1"/>
</dbReference>
<keyword evidence="1" id="KW-0805">Transcription regulation</keyword>